<evidence type="ECO:0000313" key="3">
    <source>
        <dbReference type="Proteomes" id="UP000677913"/>
    </source>
</evidence>
<evidence type="ECO:0000313" key="2">
    <source>
        <dbReference type="EMBL" id="MBS2966004.1"/>
    </source>
</evidence>
<dbReference type="SUPFAM" id="SSF48239">
    <property type="entry name" value="Terpenoid cyclases/Protein prenyltransferases"/>
    <property type="match status" value="1"/>
</dbReference>
<dbReference type="CDD" id="cd00688">
    <property type="entry name" value="ISOPREN_C2_like"/>
    <property type="match status" value="1"/>
</dbReference>
<dbReference type="Gene3D" id="1.50.10.20">
    <property type="match status" value="1"/>
</dbReference>
<dbReference type="Proteomes" id="UP000677913">
    <property type="component" value="Unassembled WGS sequence"/>
</dbReference>
<dbReference type="RefSeq" id="WP_211470652.1">
    <property type="nucleotide sequence ID" value="NZ_JAGSXH010000114.1"/>
</dbReference>
<reference evidence="2" key="1">
    <citation type="submission" date="2021-04" db="EMBL/GenBank/DDBJ databases">
        <title>Genome based classification of Actinospica acidithermotolerans sp. nov., an actinobacterium isolated from an Indonesian hot spring.</title>
        <authorList>
            <person name="Kusuma A.B."/>
            <person name="Putra K.E."/>
            <person name="Nafisah S."/>
            <person name="Loh J."/>
            <person name="Nouioui I."/>
            <person name="Goodfellow M."/>
        </authorList>
    </citation>
    <scope>NUCLEOTIDE SEQUENCE</scope>
    <source>
        <strain evidence="2">DSM 45618</strain>
    </source>
</reference>
<organism evidence="2 3">
    <name type="scientific">Actinocrinis puniceicyclus</name>
    <dbReference type="NCBI Taxonomy" id="977794"/>
    <lineage>
        <taxon>Bacteria</taxon>
        <taxon>Bacillati</taxon>
        <taxon>Actinomycetota</taxon>
        <taxon>Actinomycetes</taxon>
        <taxon>Catenulisporales</taxon>
        <taxon>Actinospicaceae</taxon>
        <taxon>Actinocrinis</taxon>
    </lineage>
</organism>
<dbReference type="InterPro" id="IPR008930">
    <property type="entry name" value="Terpenoid_cyclase/PrenylTrfase"/>
</dbReference>
<accession>A0A8J7WVM6</accession>
<feature type="region of interest" description="Disordered" evidence="1">
    <location>
        <begin position="45"/>
        <end position="65"/>
    </location>
</feature>
<name>A0A8J7WVM6_9ACTN</name>
<proteinExistence type="predicted"/>
<gene>
    <name evidence="2" type="ORF">KGA66_23365</name>
</gene>
<dbReference type="EMBL" id="JAGSXH010000114">
    <property type="protein sequence ID" value="MBS2966004.1"/>
    <property type="molecule type" value="Genomic_DNA"/>
</dbReference>
<protein>
    <submittedName>
        <fullName evidence="2">Terpene cyclase/mutase family protein</fullName>
    </submittedName>
</protein>
<sequence length="264" mass="28096">MNETPEGVSAALSRTALYVEGHGGPFDLARLSALLPVALRKGDWIREPVPPQPPQNSDGGWPAPWSEGASSLDATCLVLDLVSDFATLPPQVDAPAAVAFLTSSQLDDGTWREGPSYRTPDHLMPGSAAARAYLTANCARALAALQGPQHAIERAAQSLERLLDPHGRLPGGLPAHWLGARVLRAVGHDLAARRLLDVVGRSFDTLSAPDLVWFGSNTPTGDRWTRRIAARLTAIQAEDGWWPGDDGEPSASVSVTACRVLLRA</sequence>
<comment type="caution">
    <text evidence="2">The sequence shown here is derived from an EMBL/GenBank/DDBJ whole genome shotgun (WGS) entry which is preliminary data.</text>
</comment>
<dbReference type="AlphaFoldDB" id="A0A8J7WVM6"/>
<keyword evidence="3" id="KW-1185">Reference proteome</keyword>
<evidence type="ECO:0000256" key="1">
    <source>
        <dbReference type="SAM" id="MobiDB-lite"/>
    </source>
</evidence>